<organism evidence="2 3">
    <name type="scientific">Candidatus Gottesmanbacteria bacterium GW2011_GWB1_43_11</name>
    <dbReference type="NCBI Taxonomy" id="1618446"/>
    <lineage>
        <taxon>Bacteria</taxon>
        <taxon>Candidatus Gottesmaniibacteriota</taxon>
    </lineage>
</organism>
<proteinExistence type="predicted"/>
<name>A0A0G1CQ67_9BACT</name>
<feature type="domain" description="DUF5659" evidence="1">
    <location>
        <begin position="11"/>
        <end position="63"/>
    </location>
</feature>
<comment type="caution">
    <text evidence="2">The sequence shown here is derived from an EMBL/GenBank/DDBJ whole genome shotgun (WGS) entry which is preliminary data.</text>
</comment>
<dbReference type="EMBL" id="LCFD01000001">
    <property type="protein sequence ID" value="KKS87679.1"/>
    <property type="molecule type" value="Genomic_DNA"/>
</dbReference>
<accession>A0A0G1CQ67</accession>
<dbReference type="STRING" id="1618446.UV61_C0001G0086"/>
<protein>
    <recommendedName>
        <fullName evidence="1">DUF5659 domain-containing protein</fullName>
    </recommendedName>
</protein>
<dbReference type="InterPro" id="IPR043718">
    <property type="entry name" value="DUF5659"/>
</dbReference>
<evidence type="ECO:0000313" key="2">
    <source>
        <dbReference type="EMBL" id="KKS87679.1"/>
    </source>
</evidence>
<dbReference type="Proteomes" id="UP000034050">
    <property type="component" value="Unassembled WGS sequence"/>
</dbReference>
<dbReference type="AlphaFoldDB" id="A0A0G1CQ67"/>
<sequence length="66" mass="7983">MAAAISLYYPLEVVDRTNPHKAQFLFKRDEQLNQFIESYWKSAITIEPKAYFNQLRIIKSRLYEER</sequence>
<evidence type="ECO:0000313" key="3">
    <source>
        <dbReference type="Proteomes" id="UP000034050"/>
    </source>
</evidence>
<evidence type="ECO:0000259" key="1">
    <source>
        <dbReference type="Pfam" id="PF18903"/>
    </source>
</evidence>
<reference evidence="2 3" key="1">
    <citation type="journal article" date="2015" name="Nature">
        <title>rRNA introns, odd ribosomes, and small enigmatic genomes across a large radiation of phyla.</title>
        <authorList>
            <person name="Brown C.T."/>
            <person name="Hug L.A."/>
            <person name="Thomas B.C."/>
            <person name="Sharon I."/>
            <person name="Castelle C.J."/>
            <person name="Singh A."/>
            <person name="Wilkins M.J."/>
            <person name="Williams K.H."/>
            <person name="Banfield J.F."/>
        </authorList>
    </citation>
    <scope>NUCLEOTIDE SEQUENCE [LARGE SCALE GENOMIC DNA]</scope>
</reference>
<gene>
    <name evidence="2" type="ORF">UV61_C0001G0086</name>
</gene>
<dbReference type="Pfam" id="PF18903">
    <property type="entry name" value="DUF5659"/>
    <property type="match status" value="1"/>
</dbReference>